<evidence type="ECO:0000256" key="1">
    <source>
        <dbReference type="SAM" id="Phobius"/>
    </source>
</evidence>
<evidence type="ECO:0008006" key="4">
    <source>
        <dbReference type="Google" id="ProtNLM"/>
    </source>
</evidence>
<sequence>DDVNRYQLQALNLNMKQVERYLKTYTKQGNDFSEQYWSKIEEIKISLQKSGVTLRERKHLYNEFLNIAKVMCDERWAKFSVGEMVIGILLLLITIIFIILLTSVKLENHEDEKDLSKQFIVFMVICNILLLLFSFVSMFAMGCVTLILELVMIVWCRKYFNFHTKTMAPENIISGSLICLLFLGSFSNSFTVVEDQIVCAILLSLALVRFIFILYNKQKKNFKVNKLSFGTSEIVSLFAFIMVLVCIKASSSYWKCREEQSWCTPSNVHTPMPGLPQDLRNWRYLTSCLMLVILAWAPRRWLMKCGNMNGPRVSILSYEYGVPVMCLLILAYWALQAVPPMRLAFIPHYLIIIPLVIYCLTFILGIILLLFPLMIYEVPRADKDRFGMVSSDNPFAVIPHIAQSVTQKFHSGPPKEKGKESTSIPIVYGLATAVSAPLLVVMMTVLIAVILLCGDGLLPSLVLLGVSAIGCLTLQVVTTWMPQKDQDVECVILQSNFSSICIWFVLSLHGFYSLGHQATFPTLHWAAAFVGFDGNWGTNVIPAVLVGLNTFSSQILFGLALPLLVLAPPALGVIYPKICG</sequence>
<comment type="caution">
    <text evidence="2">The sequence shown here is derived from an EMBL/GenBank/DDBJ whole genome shotgun (WGS) entry which is preliminary data.</text>
</comment>
<feature type="transmembrane region" description="Helical" evidence="1">
    <location>
        <begin position="555"/>
        <end position="575"/>
    </location>
</feature>
<feature type="transmembrane region" description="Helical" evidence="1">
    <location>
        <begin position="119"/>
        <end position="151"/>
    </location>
</feature>
<keyword evidence="1" id="KW-0472">Membrane</keyword>
<dbReference type="EMBL" id="CAXKWB010138034">
    <property type="protein sequence ID" value="CAL4245000.1"/>
    <property type="molecule type" value="Genomic_DNA"/>
</dbReference>
<dbReference type="PANTHER" id="PTHR23071">
    <property type="entry name" value="PHOSPHATIDYLINOSITOL GLYCAN"/>
    <property type="match status" value="1"/>
</dbReference>
<feature type="transmembrane region" description="Helical" evidence="1">
    <location>
        <begin position="355"/>
        <end position="376"/>
    </location>
</feature>
<feature type="transmembrane region" description="Helical" evidence="1">
    <location>
        <begin position="457"/>
        <end position="478"/>
    </location>
</feature>
<feature type="transmembrane region" description="Helical" evidence="1">
    <location>
        <begin position="227"/>
        <end position="250"/>
    </location>
</feature>
<feature type="transmembrane region" description="Helical" evidence="1">
    <location>
        <begin position="281"/>
        <end position="297"/>
    </location>
</feature>
<dbReference type="InterPro" id="IPR039524">
    <property type="entry name" value="PIGO/GPI13"/>
</dbReference>
<reference evidence="2 3" key="1">
    <citation type="submission" date="2024-05" db="EMBL/GenBank/DDBJ databases">
        <authorList>
            <person name="Wallberg A."/>
        </authorList>
    </citation>
    <scope>NUCLEOTIDE SEQUENCE [LARGE SCALE GENOMIC DNA]</scope>
</reference>
<dbReference type="AlphaFoldDB" id="A0AAV2SV54"/>
<organism evidence="2 3">
    <name type="scientific">Meganyctiphanes norvegica</name>
    <name type="common">Northern krill</name>
    <name type="synonym">Thysanopoda norvegica</name>
    <dbReference type="NCBI Taxonomy" id="48144"/>
    <lineage>
        <taxon>Eukaryota</taxon>
        <taxon>Metazoa</taxon>
        <taxon>Ecdysozoa</taxon>
        <taxon>Arthropoda</taxon>
        <taxon>Crustacea</taxon>
        <taxon>Multicrustacea</taxon>
        <taxon>Malacostraca</taxon>
        <taxon>Eumalacostraca</taxon>
        <taxon>Eucarida</taxon>
        <taxon>Euphausiacea</taxon>
        <taxon>Euphausiidae</taxon>
        <taxon>Meganyctiphanes</taxon>
    </lineage>
</organism>
<dbReference type="PANTHER" id="PTHR23071:SF1">
    <property type="entry name" value="GPI ETHANOLAMINE PHOSPHATE TRANSFERASE 3"/>
    <property type="match status" value="1"/>
</dbReference>
<dbReference type="GO" id="GO:0005789">
    <property type="term" value="C:endoplasmic reticulum membrane"/>
    <property type="evidence" value="ECO:0007669"/>
    <property type="project" value="TreeGrafter"/>
</dbReference>
<name>A0AAV2SV54_MEGNR</name>
<feature type="transmembrane region" description="Helical" evidence="1">
    <location>
        <begin position="172"/>
        <end position="191"/>
    </location>
</feature>
<feature type="non-terminal residue" evidence="2">
    <location>
        <position position="580"/>
    </location>
</feature>
<keyword evidence="1" id="KW-1133">Transmembrane helix</keyword>
<feature type="transmembrane region" description="Helical" evidence="1">
    <location>
        <begin position="84"/>
        <end position="104"/>
    </location>
</feature>
<protein>
    <recommendedName>
        <fullName evidence="4">GPI ethanolamine phosphate transferase 3</fullName>
    </recommendedName>
</protein>
<feature type="transmembrane region" description="Helical" evidence="1">
    <location>
        <begin position="490"/>
        <end position="512"/>
    </location>
</feature>
<feature type="transmembrane region" description="Helical" evidence="1">
    <location>
        <begin position="426"/>
        <end position="451"/>
    </location>
</feature>
<keyword evidence="1" id="KW-0812">Transmembrane</keyword>
<accession>A0AAV2SV54</accession>
<dbReference type="GO" id="GO:0006506">
    <property type="term" value="P:GPI anchor biosynthetic process"/>
    <property type="evidence" value="ECO:0007669"/>
    <property type="project" value="InterPro"/>
</dbReference>
<evidence type="ECO:0000313" key="3">
    <source>
        <dbReference type="Proteomes" id="UP001497623"/>
    </source>
</evidence>
<keyword evidence="3" id="KW-1185">Reference proteome</keyword>
<feature type="transmembrane region" description="Helical" evidence="1">
    <location>
        <begin position="197"/>
        <end position="215"/>
    </location>
</feature>
<gene>
    <name evidence="2" type="ORF">MNOR_LOCUS41010</name>
</gene>
<dbReference type="GO" id="GO:0051377">
    <property type="term" value="F:mannose-ethanolamine phosphotransferase activity"/>
    <property type="evidence" value="ECO:0007669"/>
    <property type="project" value="TreeGrafter"/>
</dbReference>
<feature type="non-terminal residue" evidence="2">
    <location>
        <position position="1"/>
    </location>
</feature>
<evidence type="ECO:0000313" key="2">
    <source>
        <dbReference type="EMBL" id="CAL4245000.1"/>
    </source>
</evidence>
<feature type="transmembrane region" description="Helical" evidence="1">
    <location>
        <begin position="318"/>
        <end position="335"/>
    </location>
</feature>
<dbReference type="Proteomes" id="UP001497623">
    <property type="component" value="Unassembled WGS sequence"/>
</dbReference>
<proteinExistence type="predicted"/>